<reference evidence="2 3" key="1">
    <citation type="submission" date="2019-07" db="EMBL/GenBank/DDBJ databases">
        <title>Rhodotorula toruloides NBRC10032 genome sequencing.</title>
        <authorList>
            <person name="Shida Y."/>
            <person name="Takaku H."/>
            <person name="Ogasawara W."/>
            <person name="Mori K."/>
        </authorList>
    </citation>
    <scope>NUCLEOTIDE SEQUENCE [LARGE SCALE GENOMIC DNA]</scope>
    <source>
        <strain evidence="2 3">NBRC10032</strain>
    </source>
</reference>
<dbReference type="OrthoDB" id="10501371at2759"/>
<feature type="region of interest" description="Disordered" evidence="1">
    <location>
        <begin position="194"/>
        <end position="250"/>
    </location>
</feature>
<comment type="caution">
    <text evidence="2">The sequence shown here is derived from an EMBL/GenBank/DDBJ whole genome shotgun (WGS) entry which is preliminary data.</text>
</comment>
<evidence type="ECO:0000313" key="2">
    <source>
        <dbReference type="EMBL" id="GEM06649.1"/>
    </source>
</evidence>
<organism evidence="2 3">
    <name type="scientific">Rhodotorula toruloides</name>
    <name type="common">Yeast</name>
    <name type="synonym">Rhodosporidium toruloides</name>
    <dbReference type="NCBI Taxonomy" id="5286"/>
    <lineage>
        <taxon>Eukaryota</taxon>
        <taxon>Fungi</taxon>
        <taxon>Dikarya</taxon>
        <taxon>Basidiomycota</taxon>
        <taxon>Pucciniomycotina</taxon>
        <taxon>Microbotryomycetes</taxon>
        <taxon>Sporidiobolales</taxon>
        <taxon>Sporidiobolaceae</taxon>
        <taxon>Rhodotorula</taxon>
    </lineage>
</organism>
<feature type="compositionally biased region" description="Acidic residues" evidence="1">
    <location>
        <begin position="194"/>
        <end position="203"/>
    </location>
</feature>
<feature type="compositionally biased region" description="Basic and acidic residues" evidence="1">
    <location>
        <begin position="333"/>
        <end position="346"/>
    </location>
</feature>
<accession>A0A511K8H2</accession>
<evidence type="ECO:0000256" key="1">
    <source>
        <dbReference type="SAM" id="MobiDB-lite"/>
    </source>
</evidence>
<evidence type="ECO:0000313" key="3">
    <source>
        <dbReference type="Proteomes" id="UP000321518"/>
    </source>
</evidence>
<gene>
    <name evidence="2" type="ORF">Rt10032_c02g0666</name>
</gene>
<feature type="region of interest" description="Disordered" evidence="1">
    <location>
        <begin position="328"/>
        <end position="354"/>
    </location>
</feature>
<dbReference type="EMBL" id="BJWK01000002">
    <property type="protein sequence ID" value="GEM06649.1"/>
    <property type="molecule type" value="Genomic_DNA"/>
</dbReference>
<name>A0A511K8H2_RHOTO</name>
<sequence>MTVLRSGGASGAREPGLVLKSLSESRVLKGIAGASRGDTARICAKTCAGTGVLGYGPQAREFLNELINRSCTTASRKVAAETGYSIHVNFPAPSKVDFTVLVKHNVRGIITTFTGDAVALEDDERRGLEDLEGRRAPWMAAKSAGEASTATAPRLQRTRPPLDQPPTFDDAGRRQLLLLGLFVYRVAHGFWSAEESDSEEAVETDNKGKTAESTTALGPEVPRKQGADSATKTARKQGEGTSKARKTGPPLTLDLVAASTAEQIASSYSRTKLKTFRSTFPGWNKTAVRLSGTLTAEEALEFPKNQIITLAEQTASPVLAHRVRPSSRLLSPQRRDACAELKKRQEAQTSASSS</sequence>
<dbReference type="AlphaFoldDB" id="A0A511K8H2"/>
<proteinExistence type="predicted"/>
<feature type="region of interest" description="Disordered" evidence="1">
    <location>
        <begin position="131"/>
        <end position="169"/>
    </location>
</feature>
<dbReference type="Proteomes" id="UP000321518">
    <property type="component" value="Unassembled WGS sequence"/>
</dbReference>
<protein>
    <submittedName>
        <fullName evidence="2">Uncharacterized protein</fullName>
    </submittedName>
</protein>